<reference evidence="1 2" key="1">
    <citation type="journal article" date="2015" name="Nature">
        <title>rRNA introns, odd ribosomes, and small enigmatic genomes across a large radiation of phyla.</title>
        <authorList>
            <person name="Brown C.T."/>
            <person name="Hug L.A."/>
            <person name="Thomas B.C."/>
            <person name="Sharon I."/>
            <person name="Castelle C.J."/>
            <person name="Singh A."/>
            <person name="Wilkins M.J."/>
            <person name="Williams K.H."/>
            <person name="Banfield J.F."/>
        </authorList>
    </citation>
    <scope>NUCLEOTIDE SEQUENCE [LARGE SCALE GENOMIC DNA]</scope>
</reference>
<dbReference type="AlphaFoldDB" id="A0A0G0Q7H5"/>
<dbReference type="EMBL" id="LBWK01000001">
    <property type="protein sequence ID" value="KKR06400.1"/>
    <property type="molecule type" value="Genomic_DNA"/>
</dbReference>
<gene>
    <name evidence="1" type="ORF">UT34_C0001G0440</name>
</gene>
<evidence type="ECO:0000313" key="2">
    <source>
        <dbReference type="Proteomes" id="UP000034799"/>
    </source>
</evidence>
<evidence type="ECO:0000313" key="1">
    <source>
        <dbReference type="EMBL" id="KKR06400.1"/>
    </source>
</evidence>
<organism evidence="1 2">
    <name type="scientific">candidate division WS6 bacterium GW2011_GWF2_39_15</name>
    <dbReference type="NCBI Taxonomy" id="1619100"/>
    <lineage>
        <taxon>Bacteria</taxon>
        <taxon>Candidatus Dojkabacteria</taxon>
    </lineage>
</organism>
<name>A0A0G0Q7H5_9BACT</name>
<protein>
    <submittedName>
        <fullName evidence="1">Uncharacterized protein</fullName>
    </submittedName>
</protein>
<comment type="caution">
    <text evidence="1">The sequence shown here is derived from an EMBL/GenBank/DDBJ whole genome shotgun (WGS) entry which is preliminary data.</text>
</comment>
<dbReference type="Proteomes" id="UP000034799">
    <property type="component" value="Unassembled WGS sequence"/>
</dbReference>
<proteinExistence type="predicted"/>
<accession>A0A0G0Q7H5</accession>
<sequence>MEFTPSKKALFESYIYHSLLTDKPVRIYIPICLRHYYDSTGERRIIADLKDFHYRNLNGGSVVKKAGKFLFELEEEFAIAKALGQIGVPIEVVAPIMDHELLTLPGDSSVDISEFSHNIGEYIFQMALNNNFRGNVVSSLEYFGNPQRASDYNTIISMVRNNERSYVGITNQMFEHAVNKQFEKNGEDENRGKYYRTSDYARKYLMESIAADYVHSKIMVKRSIADDVAGVACLVPLFADIEQKVMDNQKELAIMSYK</sequence>